<dbReference type="SUPFAM" id="SSF53659">
    <property type="entry name" value="Isocitrate/Isopropylmalate dehydrogenase-like"/>
    <property type="match status" value="1"/>
</dbReference>
<evidence type="ECO:0000313" key="6">
    <source>
        <dbReference type="Proteomes" id="UP000192906"/>
    </source>
</evidence>
<reference evidence="6" key="1">
    <citation type="submission" date="2017-04" db="EMBL/GenBank/DDBJ databases">
        <authorList>
            <person name="Varghese N."/>
            <person name="Submissions S."/>
        </authorList>
    </citation>
    <scope>NUCLEOTIDE SEQUENCE [LARGE SCALE GENOMIC DNA]</scope>
    <source>
        <strain evidence="6">K3S</strain>
    </source>
</reference>
<dbReference type="PANTHER" id="PTHR43356:SF2">
    <property type="entry name" value="PHOSPHATE ACETYLTRANSFERASE"/>
    <property type="match status" value="1"/>
</dbReference>
<dbReference type="Proteomes" id="UP000192906">
    <property type="component" value="Unassembled WGS sequence"/>
</dbReference>
<dbReference type="Pfam" id="PF01515">
    <property type="entry name" value="PTA_PTB"/>
    <property type="match status" value="1"/>
</dbReference>
<protein>
    <submittedName>
        <fullName evidence="5">Phosphate butyryltransferase</fullName>
    </submittedName>
</protein>
<dbReference type="AlphaFoldDB" id="A0A1X7CXH8"/>
<dbReference type="STRING" id="1519643.SAMN06295933_1378"/>
<dbReference type="RefSeq" id="WP_085100268.1">
    <property type="nucleotide sequence ID" value="NZ_FWZU01000002.1"/>
</dbReference>
<keyword evidence="3" id="KW-0012">Acyltransferase</keyword>
<dbReference type="GO" id="GO:0016746">
    <property type="term" value="F:acyltransferase activity"/>
    <property type="evidence" value="ECO:0007669"/>
    <property type="project" value="UniProtKB-KW"/>
</dbReference>
<dbReference type="PIRSF" id="PIRSF000428">
    <property type="entry name" value="P_Ac_trans"/>
    <property type="match status" value="1"/>
</dbReference>
<evidence type="ECO:0000259" key="4">
    <source>
        <dbReference type="Pfam" id="PF01515"/>
    </source>
</evidence>
<dbReference type="EMBL" id="FWZU01000002">
    <property type="protein sequence ID" value="SMF04751.1"/>
    <property type="molecule type" value="Genomic_DNA"/>
</dbReference>
<dbReference type="InterPro" id="IPR050500">
    <property type="entry name" value="Phos_Acetyltrans/Butyryltrans"/>
</dbReference>
<evidence type="ECO:0000256" key="3">
    <source>
        <dbReference type="ARBA" id="ARBA00023315"/>
    </source>
</evidence>
<proteinExistence type="inferred from homology"/>
<dbReference type="PANTHER" id="PTHR43356">
    <property type="entry name" value="PHOSPHATE ACETYLTRANSFERASE"/>
    <property type="match status" value="1"/>
</dbReference>
<evidence type="ECO:0000313" key="5">
    <source>
        <dbReference type="EMBL" id="SMF04751.1"/>
    </source>
</evidence>
<dbReference type="NCBIfam" id="NF006045">
    <property type="entry name" value="PRK08190.1"/>
    <property type="match status" value="1"/>
</dbReference>
<gene>
    <name evidence="5" type="ORF">SAMN06295933_1378</name>
</gene>
<comment type="similarity">
    <text evidence="1">Belongs to the phosphate acetyltransferase and butyryltransferase family.</text>
</comment>
<keyword evidence="2 5" id="KW-0808">Transferase</keyword>
<accession>A0A1X7CXH8</accession>
<feature type="domain" description="Phosphate acetyl/butaryl transferase" evidence="4">
    <location>
        <begin position="82"/>
        <end position="297"/>
    </location>
</feature>
<dbReference type="InterPro" id="IPR002505">
    <property type="entry name" value="PTA_PTB"/>
</dbReference>
<evidence type="ECO:0000256" key="2">
    <source>
        <dbReference type="ARBA" id="ARBA00022679"/>
    </source>
</evidence>
<name>A0A1X7CXH8_9BACT</name>
<dbReference type="InterPro" id="IPR012147">
    <property type="entry name" value="P_Ac_Bu_trans"/>
</dbReference>
<organism evidence="5 6">
    <name type="scientific">Desulfovibrio gilichinskyi</name>
    <dbReference type="NCBI Taxonomy" id="1519643"/>
    <lineage>
        <taxon>Bacteria</taxon>
        <taxon>Pseudomonadati</taxon>
        <taxon>Thermodesulfobacteriota</taxon>
        <taxon>Desulfovibrionia</taxon>
        <taxon>Desulfovibrionales</taxon>
        <taxon>Desulfovibrionaceae</taxon>
        <taxon>Desulfovibrio</taxon>
    </lineage>
</organism>
<dbReference type="Gene3D" id="3.40.718.10">
    <property type="entry name" value="Isopropylmalate Dehydrogenase"/>
    <property type="match status" value="1"/>
</dbReference>
<evidence type="ECO:0000256" key="1">
    <source>
        <dbReference type="ARBA" id="ARBA00005656"/>
    </source>
</evidence>
<keyword evidence="6" id="KW-1185">Reference proteome</keyword>
<sequence length="303" mass="31826">MTITSLDELIKNVRRCGGKPKVAIAPCAEEFVIRSAIEANEAGIAEPIFIGNREKAAAVSKEYGLNIDGFDFYEENDDAAAVAKAVQLFKDGKAALIMKGLVSTSVVLKAILNKETGVPTKGIISHVAVFESSESERLILITDAGVNIKPNLQRKADIIRNALQVARKLGIQNPKVAVLAAIEKVNYPAMPATLDADILAKMSVEGAFGDAFVAGPLALDIAISPSAAARKGVTNLVAGHADILCTPDIESGNILYKALSTIAGKCMASVVVGSDIPVVVPSRGDSDRSKFVSIALASYLTYC</sequence>
<dbReference type="OrthoDB" id="9800237at2"/>